<evidence type="ECO:0000256" key="1">
    <source>
        <dbReference type="SAM" id="MobiDB-lite"/>
    </source>
</evidence>
<feature type="region of interest" description="Disordered" evidence="1">
    <location>
        <begin position="1"/>
        <end position="25"/>
    </location>
</feature>
<dbReference type="AlphaFoldDB" id="A0A9P5GHM8"/>
<gene>
    <name evidence="2" type="ORF">PCG10_006714</name>
</gene>
<dbReference type="Proteomes" id="UP000701341">
    <property type="component" value="Unassembled WGS sequence"/>
</dbReference>
<protein>
    <submittedName>
        <fullName evidence="2">Uncharacterized protein</fullName>
    </submittedName>
</protein>
<dbReference type="PANTHER" id="PTHR38791:SF5">
    <property type="entry name" value="TRANSCRIPTION FACTOR DBAG-RELATED"/>
    <property type="match status" value="1"/>
</dbReference>
<organism evidence="2 3">
    <name type="scientific">Penicillium crustosum</name>
    <name type="common">Blue mold fungus</name>
    <dbReference type="NCBI Taxonomy" id="36656"/>
    <lineage>
        <taxon>Eukaryota</taxon>
        <taxon>Fungi</taxon>
        <taxon>Dikarya</taxon>
        <taxon>Ascomycota</taxon>
        <taxon>Pezizomycotina</taxon>
        <taxon>Eurotiomycetes</taxon>
        <taxon>Eurotiomycetidae</taxon>
        <taxon>Eurotiales</taxon>
        <taxon>Aspergillaceae</taxon>
        <taxon>Penicillium</taxon>
    </lineage>
</organism>
<proteinExistence type="predicted"/>
<name>A0A9P5GHM8_PENCR</name>
<evidence type="ECO:0000313" key="3">
    <source>
        <dbReference type="Proteomes" id="UP000701341"/>
    </source>
</evidence>
<reference evidence="2" key="1">
    <citation type="submission" date="2020-02" db="EMBL/GenBank/DDBJ databases">
        <authorList>
            <person name="Lichtner F.J."/>
        </authorList>
    </citation>
    <scope>NUCLEOTIDE SEQUENCE</scope>
    <source>
        <strain evidence="2">G10</strain>
    </source>
</reference>
<feature type="compositionally biased region" description="Low complexity" evidence="1">
    <location>
        <begin position="14"/>
        <end position="24"/>
    </location>
</feature>
<sequence>MPSRSPRSAYLGRSSASSVATNSSGGLDDLAYDFGPDLGHGSWKRQARQSPVKTHPNTGISKQEAICFFLQSHAIPGNVLITDMLTDFLMESGGSLGQRAIQSSIVAVASAMLSRVRRAASLSHIAHQEYGYALKLVNQALADADEAKTNQTLGAVVLLALYEIISCLQRDVLVPSSLLEFTKLDMIPQIKNAVGTKIILIIGHLSNLRANIHTQTLTDPQEILSAACAIEADLLAWLAALPPDFTYSSHTLMPLDRSFERRCHGIRPYNNEYHIYPGIWAANCWNHYRCARIFVSELILSQVHKLSSSSPTSLSDDLRLYSKSLRSTIRRLGADICRSTPFHLGACNSEVLPESAILPPESYLGGLMML</sequence>
<dbReference type="PANTHER" id="PTHR38791">
    <property type="entry name" value="ZN(II)2CYS6 TRANSCRIPTION FACTOR (EUROFUNG)-RELATED-RELATED"/>
    <property type="match status" value="1"/>
</dbReference>
<dbReference type="InterPro" id="IPR053175">
    <property type="entry name" value="DHMBA_Reg_Transcription_Factor"/>
</dbReference>
<comment type="caution">
    <text evidence="2">The sequence shown here is derived from an EMBL/GenBank/DDBJ whole genome shotgun (WGS) entry which is preliminary data.</text>
</comment>
<evidence type="ECO:0000313" key="2">
    <source>
        <dbReference type="EMBL" id="KAF7523310.1"/>
    </source>
</evidence>
<keyword evidence="3" id="KW-1185">Reference proteome</keyword>
<dbReference type="EMBL" id="JAAOZQ010000045">
    <property type="protein sequence ID" value="KAF7523310.1"/>
    <property type="molecule type" value="Genomic_DNA"/>
</dbReference>
<accession>A0A9P5GHM8</accession>